<reference evidence="1 2" key="1">
    <citation type="submission" date="2016-05" db="EMBL/GenBank/DDBJ databases">
        <title>Diversity and Homogeneity among Thermoacidophilic Verrucomicrobia Methanotrophs Linked with Geographical Origin.</title>
        <authorList>
            <person name="Erikstad H.-A."/>
            <person name="Smestad N.B."/>
            <person name="Ceballos R.M."/>
            <person name="Birkeland N.-K."/>
        </authorList>
    </citation>
    <scope>NUCLEOTIDE SEQUENCE [LARGE SCALE GENOMIC DNA]</scope>
    <source>
        <strain evidence="1 2">Phi</strain>
    </source>
</reference>
<dbReference type="OrthoDB" id="183973at2"/>
<name>A0A4Y8PG22_9BACT</name>
<accession>A0A4Y8PG22</accession>
<proteinExistence type="predicted"/>
<evidence type="ECO:0000313" key="1">
    <source>
        <dbReference type="EMBL" id="TFE70568.1"/>
    </source>
</evidence>
<evidence type="ECO:0000313" key="2">
    <source>
        <dbReference type="Proteomes" id="UP000297713"/>
    </source>
</evidence>
<dbReference type="Proteomes" id="UP000297713">
    <property type="component" value="Unassembled WGS sequence"/>
</dbReference>
<comment type="caution">
    <text evidence="1">The sequence shown here is derived from an EMBL/GenBank/DDBJ whole genome shotgun (WGS) entry which is preliminary data.</text>
</comment>
<sequence>MKTLFLLFFLTVFFNISRASDKIEYSQQLLIKPLPSIGLFDLKINPKPQSRFFGEVNAFFDTIQWVSPSDLQTILTTIEPHFWPSMFKKNLLVENSSFLDIPLGFAEDKGQWKTLSPDAQDFLLFRFGKWILWLEKNGNIRSAQKVESTRLIAAEVKDSDDDPTPIYFHYFQGQYPKIKSVVPFKYFDPVENKMVDCIGMLTEDDDKSRVIEAFELESQERIIRLVESELTETSPEWEWLLTSNFDFMPVRFSDPKDLSSLDIPLAVGIETTKTNFLLSPALVNVFPKKGEIILVDQKEKTQKIKDTEDAFIPRLGPDGTVGWIQKDHLVLYRFGRVIQYFPFEGSFSLNWCFSNHGKEACLYSRKPLKRKSRILLGTNLFLYWFADLKTYTDYLFSFEEIFTKYDTHSGLLIERVIANPESSLEAAEKLPLWAKALKVLNQFYFE</sequence>
<organism evidence="1 2">
    <name type="scientific">Methylacidiphilum caldifontis</name>
    <dbReference type="NCBI Taxonomy" id="2795386"/>
    <lineage>
        <taxon>Bacteria</taxon>
        <taxon>Pseudomonadati</taxon>
        <taxon>Verrucomicrobiota</taxon>
        <taxon>Methylacidiphilae</taxon>
        <taxon>Methylacidiphilales</taxon>
        <taxon>Methylacidiphilaceae</taxon>
        <taxon>Methylacidiphilum (ex Ratnadevi et al. 2023)</taxon>
    </lineage>
</organism>
<protein>
    <submittedName>
        <fullName evidence="1">Uncharacterized protein</fullName>
    </submittedName>
</protein>
<dbReference type="EMBL" id="LXQC01000113">
    <property type="protein sequence ID" value="TFE70568.1"/>
    <property type="molecule type" value="Genomic_DNA"/>
</dbReference>
<gene>
    <name evidence="1" type="ORF">A7Q10_05665</name>
</gene>
<dbReference type="RefSeq" id="WP_134439519.1">
    <property type="nucleotide sequence ID" value="NZ_LXQC01000113.1"/>
</dbReference>
<dbReference type="AlphaFoldDB" id="A0A4Y8PG22"/>
<keyword evidence="2" id="KW-1185">Reference proteome</keyword>